<evidence type="ECO:0000313" key="12">
    <source>
        <dbReference type="Proteomes" id="UP000256679"/>
    </source>
</evidence>
<evidence type="ECO:0000256" key="7">
    <source>
        <dbReference type="ARBA" id="ARBA00044507"/>
    </source>
</evidence>
<protein>
    <recommendedName>
        <fullName evidence="8">L-seryl-tRNA(Sec) selenium transferase</fullName>
        <ecNumber evidence="8">2.9.1.1</ecNumber>
    </recommendedName>
    <alternativeName>
        <fullName evidence="8">Selenocysteine synthase</fullName>
        <shortName evidence="8">Sec synthase</shortName>
    </alternativeName>
    <alternativeName>
        <fullName evidence="8">Selenocysteinyl-tRNA(Sec) synthase</fullName>
    </alternativeName>
</protein>
<evidence type="ECO:0000256" key="2">
    <source>
        <dbReference type="ARBA" id="ARBA00022490"/>
    </source>
</evidence>
<dbReference type="GO" id="GO:0004125">
    <property type="term" value="F:L-seryl-tRNA(Sec) selenium transferase activity"/>
    <property type="evidence" value="ECO:0007669"/>
    <property type="project" value="UniProtKB-UniRule"/>
</dbReference>
<evidence type="ECO:0000313" key="11">
    <source>
        <dbReference type="EMBL" id="RDW14179.1"/>
    </source>
</evidence>
<keyword evidence="12" id="KW-1185">Reference proteome</keyword>
<dbReference type="GO" id="GO:0001717">
    <property type="term" value="P:conversion of seryl-tRNAsec to selenocys-tRNAsec"/>
    <property type="evidence" value="ECO:0007669"/>
    <property type="project" value="UniProtKB-UniRule"/>
</dbReference>
<comment type="function">
    <text evidence="8">Converts seryl-tRNA(Sec) to selenocysteinyl-tRNA(Sec) required for selenoprotein biosynthesis.</text>
</comment>
<dbReference type="PANTHER" id="PTHR32328">
    <property type="entry name" value="L-SERYL-TRNA(SEC) SELENIUM TRANSFERASE"/>
    <property type="match status" value="1"/>
</dbReference>
<dbReference type="HAMAP" id="MF_00423">
    <property type="entry name" value="SelA"/>
    <property type="match status" value="1"/>
</dbReference>
<feature type="domain" description="L-seryl-tRNA selenium transferase N-terminal" evidence="10">
    <location>
        <begin position="4"/>
        <end position="43"/>
    </location>
</feature>
<dbReference type="Gene3D" id="3.40.640.10">
    <property type="entry name" value="Type I PLP-dependent aspartate aminotransferase-like (Major domain)"/>
    <property type="match status" value="1"/>
</dbReference>
<dbReference type="SUPFAM" id="SSF53383">
    <property type="entry name" value="PLP-dependent transferases"/>
    <property type="match status" value="1"/>
</dbReference>
<organism evidence="11 12">
    <name type="scientific">Paracoccus thiocyanatus</name>
    <dbReference type="NCBI Taxonomy" id="34006"/>
    <lineage>
        <taxon>Bacteria</taxon>
        <taxon>Pseudomonadati</taxon>
        <taxon>Pseudomonadota</taxon>
        <taxon>Alphaproteobacteria</taxon>
        <taxon>Rhodobacterales</taxon>
        <taxon>Paracoccaceae</taxon>
        <taxon>Paracoccus</taxon>
    </lineage>
</organism>
<evidence type="ECO:0000256" key="5">
    <source>
        <dbReference type="ARBA" id="ARBA00022917"/>
    </source>
</evidence>
<comment type="pathway">
    <text evidence="8">Aminoacyl-tRNA biosynthesis; selenocysteinyl-tRNA(Sec) biosynthesis; selenocysteinyl-tRNA(Sec) from L-seryl-tRNA(Sec) (bacterial route): step 1/1.</text>
</comment>
<dbReference type="InterPro" id="IPR015424">
    <property type="entry name" value="PyrdxlP-dep_Trfase"/>
</dbReference>
<comment type="cofactor">
    <cofactor evidence="1 8 9">
        <name>pyridoxal 5'-phosphate</name>
        <dbReference type="ChEBI" id="CHEBI:597326"/>
    </cofactor>
</comment>
<keyword evidence="3 8" id="KW-0808">Transferase</keyword>
<evidence type="ECO:0000256" key="9">
    <source>
        <dbReference type="PIRSR" id="PIRSR618319-50"/>
    </source>
</evidence>
<dbReference type="GO" id="GO:0005737">
    <property type="term" value="C:cytoplasm"/>
    <property type="evidence" value="ECO:0007669"/>
    <property type="project" value="UniProtKB-SubCell"/>
</dbReference>
<evidence type="ECO:0000256" key="4">
    <source>
        <dbReference type="ARBA" id="ARBA00022898"/>
    </source>
</evidence>
<dbReference type="PANTHER" id="PTHR32328:SF0">
    <property type="entry name" value="L-SERYL-TRNA(SEC) SELENIUM TRANSFERASE"/>
    <property type="match status" value="1"/>
</dbReference>
<comment type="similarity">
    <text evidence="7 8">Belongs to the SelA family.</text>
</comment>
<dbReference type="InterPro" id="IPR015421">
    <property type="entry name" value="PyrdxlP-dep_Trfase_major"/>
</dbReference>
<dbReference type="Pfam" id="PF03841">
    <property type="entry name" value="SelA"/>
    <property type="match status" value="1"/>
</dbReference>
<gene>
    <name evidence="8 11" type="primary">selA</name>
    <name evidence="11" type="ORF">DIE28_03835</name>
</gene>
<dbReference type="Proteomes" id="UP000256679">
    <property type="component" value="Unassembled WGS sequence"/>
</dbReference>
<keyword evidence="2 8" id="KW-0963">Cytoplasm</keyword>
<dbReference type="InterPro" id="IPR004534">
    <property type="entry name" value="SelA_trans"/>
</dbReference>
<name>A0A3D8PG37_9RHOB</name>
<dbReference type="Pfam" id="PF12390">
    <property type="entry name" value="Se-cys_synth_N"/>
    <property type="match status" value="1"/>
</dbReference>
<feature type="modified residue" description="N6-(pyridoxal phosphate)lysine" evidence="8 9">
    <location>
        <position position="288"/>
    </location>
</feature>
<comment type="subcellular location">
    <subcellularLocation>
        <location evidence="8">Cytoplasm</location>
    </subcellularLocation>
</comment>
<evidence type="ECO:0000256" key="1">
    <source>
        <dbReference type="ARBA" id="ARBA00001933"/>
    </source>
</evidence>
<evidence type="ECO:0000259" key="10">
    <source>
        <dbReference type="Pfam" id="PF12390"/>
    </source>
</evidence>
<evidence type="ECO:0000256" key="6">
    <source>
        <dbReference type="ARBA" id="ARBA00023266"/>
    </source>
</evidence>
<accession>A0A3D8PG37</accession>
<comment type="caution">
    <text evidence="11">The sequence shown here is derived from an EMBL/GenBank/DDBJ whole genome shotgun (WGS) entry which is preliminary data.</text>
</comment>
<dbReference type="InterPro" id="IPR025862">
    <property type="entry name" value="SelA_trans_N_dom"/>
</dbReference>
<dbReference type="RefSeq" id="WP_115754781.1">
    <property type="nucleotide sequence ID" value="NZ_QFCQ01000012.1"/>
</dbReference>
<dbReference type="EMBL" id="QFCQ01000012">
    <property type="protein sequence ID" value="RDW14179.1"/>
    <property type="molecule type" value="Genomic_DNA"/>
</dbReference>
<keyword evidence="5 8" id="KW-0648">Protein biosynthesis</keyword>
<dbReference type="Gene3D" id="3.90.1150.180">
    <property type="match status" value="1"/>
</dbReference>
<keyword evidence="4 8" id="KW-0663">Pyridoxal phosphate</keyword>
<dbReference type="UniPathway" id="UPA00906">
    <property type="reaction ID" value="UER00896"/>
</dbReference>
<dbReference type="NCBIfam" id="TIGR00474">
    <property type="entry name" value="selA"/>
    <property type="match status" value="1"/>
</dbReference>
<dbReference type="AlphaFoldDB" id="A0A3D8PG37"/>
<dbReference type="GO" id="GO:0001514">
    <property type="term" value="P:selenocysteine incorporation"/>
    <property type="evidence" value="ECO:0007669"/>
    <property type="project" value="UniProtKB-UniRule"/>
</dbReference>
<keyword evidence="6 8" id="KW-0711">Selenium</keyword>
<proteinExistence type="inferred from homology"/>
<dbReference type="InterPro" id="IPR018319">
    <property type="entry name" value="SelA-like"/>
</dbReference>
<dbReference type="EC" id="2.9.1.1" evidence="8"/>
<evidence type="ECO:0000256" key="3">
    <source>
        <dbReference type="ARBA" id="ARBA00022679"/>
    </source>
</evidence>
<comment type="catalytic activity">
    <reaction evidence="8">
        <text>L-seryl-tRNA(Sec) + selenophosphate + H(+) = L-selenocysteinyl-tRNA(Sec) + phosphate</text>
        <dbReference type="Rhea" id="RHEA:22728"/>
        <dbReference type="Rhea" id="RHEA-COMP:9742"/>
        <dbReference type="Rhea" id="RHEA-COMP:9743"/>
        <dbReference type="ChEBI" id="CHEBI:15378"/>
        <dbReference type="ChEBI" id="CHEBI:16144"/>
        <dbReference type="ChEBI" id="CHEBI:43474"/>
        <dbReference type="ChEBI" id="CHEBI:78533"/>
        <dbReference type="ChEBI" id="CHEBI:78573"/>
        <dbReference type="EC" id="2.9.1.1"/>
    </reaction>
</comment>
<reference evidence="11 12" key="1">
    <citation type="submission" date="2018-05" db="EMBL/GenBank/DDBJ databases">
        <title>Whole genome sequencing of Paracoccus thiocyanatus SST.</title>
        <authorList>
            <person name="Ghosh W."/>
            <person name="Rameez M.J."/>
            <person name="Roy C."/>
        </authorList>
    </citation>
    <scope>NUCLEOTIDE SEQUENCE [LARGE SCALE GENOMIC DNA]</scope>
    <source>
        <strain evidence="11 12">SST</strain>
    </source>
</reference>
<sequence>MDPRSALPSVDRLLRRPEATHLIAHHGRDTVLGMLRGLLQARRMAAGRGEPADGDGVLEECAARLAAQARPSLRAVLNLTGTVNHTNLGRALLSRPAAEAAFQAMVSATNLEYDLDRGARGDRDCHVEALICRLTGAEAATVVNNNAAAVLLMLNTLALGQEVVVSRGELVEIGGAFRVPEVMARAGCRLQEVGATNRTHLRDFANAVNAETAAFMKVHASNYAIEGFTAEVPQADLAALARRHGLPLLIDLGSGSLLDLDAFGLPPEPTARQAIRDGADAVTFSGDKLLGGPQCGIIAGARALVDRMRANPLKRALRVDKIILTALGATLQAHADPERARAEIPTLRLLTRPQDEIRALADRLCPPVRAALSGRAEVAVIDCLSQIGSGARPVDLLPSAGLAFSETGAVPVARIAQGFRALPLPVVGRVHKGRFLLDLRCLEDEAAFLAQLDQLDFGRAGG</sequence>
<evidence type="ECO:0000256" key="8">
    <source>
        <dbReference type="HAMAP-Rule" id="MF_00423"/>
    </source>
</evidence>